<dbReference type="Gene3D" id="1.10.1740.10">
    <property type="match status" value="1"/>
</dbReference>
<dbReference type="EMBL" id="CP126980">
    <property type="protein sequence ID" value="WIN00705.1"/>
    <property type="molecule type" value="Genomic_DNA"/>
</dbReference>
<dbReference type="InterPro" id="IPR014325">
    <property type="entry name" value="RNA_pol_sigma-E_actinobac"/>
</dbReference>
<reference evidence="8 9" key="1">
    <citation type="submission" date="2023-06" db="EMBL/GenBank/DDBJ databases">
        <authorList>
            <person name="Yushchuk O."/>
            <person name="Binda E."/>
            <person name="Ruckert-Reed C."/>
            <person name="Fedorenko V."/>
            <person name="Kalinowski J."/>
            <person name="Marinelli F."/>
        </authorList>
    </citation>
    <scope>NUCLEOTIDE SEQUENCE [LARGE SCALE GENOMIC DNA]</scope>
    <source>
        <strain evidence="8 9">NRRL 3884</strain>
    </source>
</reference>
<feature type="domain" description="RNA polymerase sigma-70 region 2" evidence="6">
    <location>
        <begin position="13"/>
        <end position="79"/>
    </location>
</feature>
<dbReference type="Pfam" id="PF08281">
    <property type="entry name" value="Sigma70_r4_2"/>
    <property type="match status" value="1"/>
</dbReference>
<dbReference type="InterPro" id="IPR013324">
    <property type="entry name" value="RNA_pol_sigma_r3/r4-like"/>
</dbReference>
<protein>
    <submittedName>
        <fullName evidence="8">SigE family RNA polymerase sigma factor</fullName>
    </submittedName>
</protein>
<dbReference type="NCBIfam" id="TIGR02983">
    <property type="entry name" value="SigE-fam_strep"/>
    <property type="match status" value="1"/>
</dbReference>
<accession>A0ABY8WS83</accession>
<dbReference type="InterPro" id="IPR039425">
    <property type="entry name" value="RNA_pol_sigma-70-like"/>
</dbReference>
<proteinExistence type="inferred from homology"/>
<evidence type="ECO:0000256" key="4">
    <source>
        <dbReference type="ARBA" id="ARBA00023125"/>
    </source>
</evidence>
<dbReference type="SUPFAM" id="SSF88659">
    <property type="entry name" value="Sigma3 and sigma4 domains of RNA polymerase sigma factors"/>
    <property type="match status" value="1"/>
</dbReference>
<keyword evidence="3" id="KW-0731">Sigma factor</keyword>
<evidence type="ECO:0000259" key="7">
    <source>
        <dbReference type="Pfam" id="PF08281"/>
    </source>
</evidence>
<evidence type="ECO:0000313" key="9">
    <source>
        <dbReference type="Proteomes" id="UP001240150"/>
    </source>
</evidence>
<dbReference type="Pfam" id="PF04542">
    <property type="entry name" value="Sigma70_r2"/>
    <property type="match status" value="1"/>
</dbReference>
<dbReference type="PANTHER" id="PTHR43133">
    <property type="entry name" value="RNA POLYMERASE ECF-TYPE SIGMA FACTO"/>
    <property type="match status" value="1"/>
</dbReference>
<dbReference type="InterPro" id="IPR013325">
    <property type="entry name" value="RNA_pol_sigma_r2"/>
</dbReference>
<evidence type="ECO:0000256" key="5">
    <source>
        <dbReference type="ARBA" id="ARBA00023163"/>
    </source>
</evidence>
<evidence type="ECO:0000259" key="6">
    <source>
        <dbReference type="Pfam" id="PF04542"/>
    </source>
</evidence>
<dbReference type="PANTHER" id="PTHR43133:SF50">
    <property type="entry name" value="ECF RNA POLYMERASE SIGMA FACTOR SIGM"/>
    <property type="match status" value="1"/>
</dbReference>
<evidence type="ECO:0000313" key="8">
    <source>
        <dbReference type="EMBL" id="WIN00705.1"/>
    </source>
</evidence>
<sequence length="172" mass="19310">MAGDDGADFDAFYTAAVRRVVLYLYAVSGDRAEAQDVAQEAFARAWQHWARVARYDDPEAWVRMVAARLLINRWRGLRRWVAARSRMGPPDEVTGSPSPDRVAVVNALQRLPKPQRQVITLHYLLDMPVRDIAGDLGVPEGTVKVRLSRARTALARLLDDNDQEISDVTSRA</sequence>
<organism evidence="8 9">
    <name type="scientific">Actinoplanes oblitus</name>
    <dbReference type="NCBI Taxonomy" id="3040509"/>
    <lineage>
        <taxon>Bacteria</taxon>
        <taxon>Bacillati</taxon>
        <taxon>Actinomycetota</taxon>
        <taxon>Actinomycetes</taxon>
        <taxon>Micromonosporales</taxon>
        <taxon>Micromonosporaceae</taxon>
        <taxon>Actinoplanes</taxon>
    </lineage>
</organism>
<evidence type="ECO:0000256" key="2">
    <source>
        <dbReference type="ARBA" id="ARBA00023015"/>
    </source>
</evidence>
<dbReference type="CDD" id="cd06171">
    <property type="entry name" value="Sigma70_r4"/>
    <property type="match status" value="1"/>
</dbReference>
<keyword evidence="9" id="KW-1185">Reference proteome</keyword>
<dbReference type="InterPro" id="IPR013249">
    <property type="entry name" value="RNA_pol_sigma70_r4_t2"/>
</dbReference>
<keyword evidence="2" id="KW-0805">Transcription regulation</keyword>
<name>A0ABY8WS83_9ACTN</name>
<dbReference type="NCBIfam" id="TIGR02937">
    <property type="entry name" value="sigma70-ECF"/>
    <property type="match status" value="1"/>
</dbReference>
<keyword evidence="4" id="KW-0238">DNA-binding</keyword>
<feature type="domain" description="RNA polymerase sigma factor 70 region 4 type 2" evidence="7">
    <location>
        <begin position="102"/>
        <end position="154"/>
    </location>
</feature>
<evidence type="ECO:0000256" key="3">
    <source>
        <dbReference type="ARBA" id="ARBA00023082"/>
    </source>
</evidence>
<dbReference type="InterPro" id="IPR036388">
    <property type="entry name" value="WH-like_DNA-bd_sf"/>
</dbReference>
<keyword evidence="5" id="KW-0804">Transcription</keyword>
<dbReference type="SUPFAM" id="SSF88946">
    <property type="entry name" value="Sigma2 domain of RNA polymerase sigma factors"/>
    <property type="match status" value="1"/>
</dbReference>
<gene>
    <name evidence="8" type="ORF">ACTOB_000916</name>
</gene>
<comment type="similarity">
    <text evidence="1">Belongs to the sigma-70 factor family. ECF subfamily.</text>
</comment>
<dbReference type="Proteomes" id="UP001240150">
    <property type="component" value="Chromosome"/>
</dbReference>
<dbReference type="InterPro" id="IPR014284">
    <property type="entry name" value="RNA_pol_sigma-70_dom"/>
</dbReference>
<dbReference type="InterPro" id="IPR007627">
    <property type="entry name" value="RNA_pol_sigma70_r2"/>
</dbReference>
<evidence type="ECO:0000256" key="1">
    <source>
        <dbReference type="ARBA" id="ARBA00010641"/>
    </source>
</evidence>
<dbReference type="Gene3D" id="1.10.10.10">
    <property type="entry name" value="Winged helix-like DNA-binding domain superfamily/Winged helix DNA-binding domain"/>
    <property type="match status" value="1"/>
</dbReference>